<dbReference type="AlphaFoldDB" id="A0A812QJQ0"/>
<sequence length="912" mass="99592">MSATSAKPEHEDYSAMLQTAIRNASTPSSSWPSSSNPANPPSPAPVVRVWDRTGEVTRFRADSWKQADTLLQQALQSHGLLAEGEKCVSMRAKTALEPCGYRRKEGAIQCLEDGDQSLPKHDAVLELEFDLEAMLNDDVVHFVRDLKLPAKDWSRVLSNLRSNGIVQLDDFVNHDVAQLLEGVDGVLPNLLRKKLEDVEKKAKAKLAGGAEAAAAMEKVNQSREDGLTHEDRASVELAHLGLAEGARPEDLVARPSGGYWHGKRLTLNELIAAHGLYRGIMISGSAFANSGDPNLKATVVELKPRYAGLNPWDSQQIETRPDITSSEFNLESESASDLQVANGMVEKFGESSFRSSVAGWSAGLNILGTGISGGANRGTSESSRSAAAGSTRAHSRTSSKTKSLSKSKYYMESKIVIAVPPDYLKTSQLFEDSSKLTSYAVCKMHGRVHCHERFLAGLQAREAFMQQVAEDPKSAVKSSLQNLLFQFGSHVCPKVTLGGWWRITADLESTGAISRSEAEKAASEAIENAELSSFIAGAGAGGSGAAGGSVSSDQSTEARRQGSRSGSSQVRSASRTSIQQTWKGGVSGLTAPKWRESLKDEFNSNWQAIDRDMATCTGIWNFVGDPDLQKALCYEWVLQFWRSFGFATDDVPPGISYEAVCTSTPEMQSLIEFAQDTSVRKKSEALAEEKKACEGKEEGNFYDAEKKECRLRQCLCTVQADLVLGSTGTDCLYEGATDCEGCCLEKQRASCESFDECFKEPGYAKKRILGDLQCQAATCKIEYDKDTCCQPEKFARTFKVEFDVTDWGNCGKSDTVTLWLKGYDTKNREVDGKHVEIDGMVTGTTAKVTYQAGDELYPQELCIVNHNAHDALCLDEIRVYNNDVEKLYHIGNAPDFAYGDWLYDGEFCSSVG</sequence>
<dbReference type="InterPro" id="IPR020864">
    <property type="entry name" value="MACPF"/>
</dbReference>
<feature type="domain" description="MACPF" evidence="2">
    <location>
        <begin position="460"/>
        <end position="601"/>
    </location>
</feature>
<organism evidence="3 4">
    <name type="scientific">Symbiodinium natans</name>
    <dbReference type="NCBI Taxonomy" id="878477"/>
    <lineage>
        <taxon>Eukaryota</taxon>
        <taxon>Sar</taxon>
        <taxon>Alveolata</taxon>
        <taxon>Dinophyceae</taxon>
        <taxon>Suessiales</taxon>
        <taxon>Symbiodiniaceae</taxon>
        <taxon>Symbiodinium</taxon>
    </lineage>
</organism>
<comment type="caution">
    <text evidence="3">The sequence shown here is derived from an EMBL/GenBank/DDBJ whole genome shotgun (WGS) entry which is preliminary data.</text>
</comment>
<dbReference type="EMBL" id="CAJNDS010002234">
    <property type="protein sequence ID" value="CAE7386196.1"/>
    <property type="molecule type" value="Genomic_DNA"/>
</dbReference>
<feature type="compositionally biased region" description="Basic residues" evidence="1">
    <location>
        <begin position="393"/>
        <end position="404"/>
    </location>
</feature>
<evidence type="ECO:0000256" key="1">
    <source>
        <dbReference type="SAM" id="MobiDB-lite"/>
    </source>
</evidence>
<dbReference type="Proteomes" id="UP000604046">
    <property type="component" value="Unassembled WGS sequence"/>
</dbReference>
<feature type="region of interest" description="Disordered" evidence="1">
    <location>
        <begin position="545"/>
        <end position="579"/>
    </location>
</feature>
<protein>
    <recommendedName>
        <fullName evidence="2">MACPF domain-containing protein</fullName>
    </recommendedName>
</protein>
<feature type="compositionally biased region" description="Low complexity" evidence="1">
    <location>
        <begin position="377"/>
        <end position="392"/>
    </location>
</feature>
<feature type="region of interest" description="Disordered" evidence="1">
    <location>
        <begin position="373"/>
        <end position="404"/>
    </location>
</feature>
<keyword evidence="4" id="KW-1185">Reference proteome</keyword>
<evidence type="ECO:0000259" key="2">
    <source>
        <dbReference type="Pfam" id="PF01823"/>
    </source>
</evidence>
<dbReference type="Pfam" id="PF01823">
    <property type="entry name" value="MACPF"/>
    <property type="match status" value="1"/>
</dbReference>
<evidence type="ECO:0000313" key="4">
    <source>
        <dbReference type="Proteomes" id="UP000604046"/>
    </source>
</evidence>
<name>A0A812QJQ0_9DINO</name>
<evidence type="ECO:0000313" key="3">
    <source>
        <dbReference type="EMBL" id="CAE7386196.1"/>
    </source>
</evidence>
<accession>A0A812QJQ0</accession>
<gene>
    <name evidence="3" type="ORF">SNAT2548_LOCUS21063</name>
</gene>
<feature type="compositionally biased region" description="Low complexity" evidence="1">
    <location>
        <begin position="563"/>
        <end position="577"/>
    </location>
</feature>
<reference evidence="3" key="1">
    <citation type="submission" date="2021-02" db="EMBL/GenBank/DDBJ databases">
        <authorList>
            <person name="Dougan E. K."/>
            <person name="Rhodes N."/>
            <person name="Thang M."/>
            <person name="Chan C."/>
        </authorList>
    </citation>
    <scope>NUCLEOTIDE SEQUENCE</scope>
</reference>
<feature type="compositionally biased region" description="Low complexity" evidence="1">
    <location>
        <begin position="23"/>
        <end position="37"/>
    </location>
</feature>
<feature type="region of interest" description="Disordered" evidence="1">
    <location>
        <begin position="1"/>
        <end position="45"/>
    </location>
</feature>
<proteinExistence type="predicted"/>